<reference evidence="11" key="1">
    <citation type="journal article" date="2011" name="MBio">
        <title>Novel metabolic attributes of the genus Cyanothece, comprising a group of unicellular nitrogen-fixing Cyanobacteria.</title>
        <authorList>
            <person name="Bandyopadhyay A."/>
            <person name="Elvitigala T."/>
            <person name="Welsh E."/>
            <person name="Stockel J."/>
            <person name="Liberton M."/>
            <person name="Min H."/>
            <person name="Sherman L.A."/>
            <person name="Pakrasi H.B."/>
        </authorList>
    </citation>
    <scope>NUCLEOTIDE SEQUENCE [LARGE SCALE GENOMIC DNA]</scope>
    <source>
        <strain evidence="11">PCC 8801</strain>
    </source>
</reference>
<comment type="subcellular location">
    <subcellularLocation>
        <location evidence="1">Cell membrane</location>
        <topology evidence="1">Multi-pass membrane protein</topology>
    </subcellularLocation>
</comment>
<evidence type="ECO:0000256" key="5">
    <source>
        <dbReference type="ARBA" id="ARBA00022692"/>
    </source>
</evidence>
<dbReference type="Proteomes" id="UP000008204">
    <property type="component" value="Chromosome"/>
</dbReference>
<evidence type="ECO:0000256" key="6">
    <source>
        <dbReference type="ARBA" id="ARBA00022989"/>
    </source>
</evidence>
<evidence type="ECO:0000313" key="11">
    <source>
        <dbReference type="Proteomes" id="UP000008204"/>
    </source>
</evidence>
<evidence type="ECO:0000313" key="10">
    <source>
        <dbReference type="EMBL" id="ACK66453.1"/>
    </source>
</evidence>
<gene>
    <name evidence="10" type="ordered locus">PCC8801_2442</name>
</gene>
<dbReference type="RefSeq" id="WP_012595720.1">
    <property type="nucleotide sequence ID" value="NC_011726.1"/>
</dbReference>
<evidence type="ECO:0000256" key="1">
    <source>
        <dbReference type="ARBA" id="ARBA00004651"/>
    </source>
</evidence>
<feature type="domain" description="Glycosyltransferase RgtA/B/C/D-like" evidence="9">
    <location>
        <begin position="103"/>
        <end position="252"/>
    </location>
</feature>
<keyword evidence="7 8" id="KW-0472">Membrane</keyword>
<keyword evidence="5 8" id="KW-0812">Transmembrane</keyword>
<feature type="transmembrane region" description="Helical" evidence="8">
    <location>
        <begin position="375"/>
        <end position="394"/>
    </location>
</feature>
<dbReference type="HOGENOM" id="CLU_037292_0_0_3"/>
<keyword evidence="4" id="KW-0808">Transferase</keyword>
<dbReference type="PANTHER" id="PTHR33908">
    <property type="entry name" value="MANNOSYLTRANSFERASE YKCB-RELATED"/>
    <property type="match status" value="1"/>
</dbReference>
<keyword evidence="2" id="KW-1003">Cell membrane</keyword>
<feature type="transmembrane region" description="Helical" evidence="8">
    <location>
        <begin position="406"/>
        <end position="429"/>
    </location>
</feature>
<dbReference type="Pfam" id="PF13231">
    <property type="entry name" value="PMT_2"/>
    <property type="match status" value="1"/>
</dbReference>
<keyword evidence="3" id="KW-0328">Glycosyltransferase</keyword>
<feature type="transmembrane region" description="Helical" evidence="8">
    <location>
        <begin position="243"/>
        <end position="268"/>
    </location>
</feature>
<dbReference type="GO" id="GO:0009103">
    <property type="term" value="P:lipopolysaccharide biosynthetic process"/>
    <property type="evidence" value="ECO:0007669"/>
    <property type="project" value="UniProtKB-ARBA"/>
</dbReference>
<keyword evidence="6 8" id="KW-1133">Transmembrane helix</keyword>
<evidence type="ECO:0000259" key="9">
    <source>
        <dbReference type="Pfam" id="PF13231"/>
    </source>
</evidence>
<dbReference type="OrthoDB" id="495800at2"/>
<evidence type="ECO:0000256" key="7">
    <source>
        <dbReference type="ARBA" id="ARBA00023136"/>
    </source>
</evidence>
<name>B7K3R3_RIPO1</name>
<proteinExistence type="predicted"/>
<feature type="transmembrane region" description="Helical" evidence="8">
    <location>
        <begin position="319"/>
        <end position="340"/>
    </location>
</feature>
<dbReference type="EMBL" id="CP001287">
    <property type="protein sequence ID" value="ACK66453.1"/>
    <property type="molecule type" value="Genomic_DNA"/>
</dbReference>
<dbReference type="GO" id="GO:0016763">
    <property type="term" value="F:pentosyltransferase activity"/>
    <property type="evidence" value="ECO:0007669"/>
    <property type="project" value="TreeGrafter"/>
</dbReference>
<evidence type="ECO:0000256" key="3">
    <source>
        <dbReference type="ARBA" id="ARBA00022676"/>
    </source>
</evidence>
<protein>
    <recommendedName>
        <fullName evidence="9">Glycosyltransferase RgtA/B/C/D-like domain-containing protein</fullName>
    </recommendedName>
</protein>
<feature type="transmembrane region" description="Helical" evidence="8">
    <location>
        <begin position="124"/>
        <end position="145"/>
    </location>
</feature>
<feature type="transmembrane region" description="Helical" evidence="8">
    <location>
        <begin position="205"/>
        <end position="231"/>
    </location>
</feature>
<feature type="transmembrane region" description="Helical" evidence="8">
    <location>
        <begin position="154"/>
        <end position="171"/>
    </location>
</feature>
<dbReference type="PANTHER" id="PTHR33908:SF11">
    <property type="entry name" value="MEMBRANE PROTEIN"/>
    <property type="match status" value="1"/>
</dbReference>
<keyword evidence="11" id="KW-1185">Reference proteome</keyword>
<sequence length="546" mass="62616">MKISRLSIKLSFDFLIIFLICLSLVLGIFFRFYHLDKKFYSYDETHTSLRVSGYAASEMFSELASKNAAFDLVDFQKYQHPNSDKGTSQIISGLSKEDPHQAPIYFILARFWVQFFNHTLNNVAATRAFSAFLSVLALFLMYLLCQELFNSKKAALIAVALMAISPFHVLYGQYARPYSLFTVMVLLSSFLLLKVLKKKTLFNWILYTLACLFGFYTHIFMSLVIVSHFIYVLFLERFKLTRVFLSFIVSTLVTSTAGLLWLSTAISYNTKSGSIGNFRFWKLSQVIKMHLFRVSKVFVDTHNLGGIVRFESNSLLTTISQLLLVALLLVLIIYSLLYLIQKSDREQWLFVLSLIAVTGLLLGGIVRLIPNQMEARYYIPVYLGIQISIAYLLAQKINQKNNVFAMIFMTLIGLGIISCSISSQAQIWWVNLPSSIIQAPQVVQTVNAAKNPIIVWNDYQDVNGNWNTHVLLGWSYKLNPNVRFVYLNENSNLDQLLEDSNDLLLFKPQEEVQQKLSQKYNLEPAYQGESNPWLWTINLKQAKITN</sequence>
<dbReference type="AlphaFoldDB" id="B7K3R3"/>
<accession>B7K3R3</accession>
<feature type="transmembrane region" description="Helical" evidence="8">
    <location>
        <begin position="347"/>
        <end position="369"/>
    </location>
</feature>
<dbReference type="InterPro" id="IPR038731">
    <property type="entry name" value="RgtA/B/C-like"/>
</dbReference>
<evidence type="ECO:0000256" key="4">
    <source>
        <dbReference type="ARBA" id="ARBA00022679"/>
    </source>
</evidence>
<dbReference type="KEGG" id="cyp:PCC8801_2442"/>
<dbReference type="eggNOG" id="COG5305">
    <property type="taxonomic scope" value="Bacteria"/>
</dbReference>
<evidence type="ECO:0000256" key="2">
    <source>
        <dbReference type="ARBA" id="ARBA00022475"/>
    </source>
</evidence>
<feature type="transmembrane region" description="Helical" evidence="8">
    <location>
        <begin position="177"/>
        <end position="193"/>
    </location>
</feature>
<evidence type="ECO:0000256" key="8">
    <source>
        <dbReference type="SAM" id="Phobius"/>
    </source>
</evidence>
<dbReference type="GO" id="GO:0005886">
    <property type="term" value="C:plasma membrane"/>
    <property type="evidence" value="ECO:0007669"/>
    <property type="project" value="UniProtKB-SubCell"/>
</dbReference>
<dbReference type="STRING" id="41431.PCC8801_2442"/>
<feature type="transmembrane region" description="Helical" evidence="8">
    <location>
        <begin position="12"/>
        <end position="33"/>
    </location>
</feature>
<organism evidence="10 11">
    <name type="scientific">Rippkaea orientalis (strain PCC 8801 / RF-1)</name>
    <name type="common">Cyanothece sp. (strain PCC 8801)</name>
    <dbReference type="NCBI Taxonomy" id="41431"/>
    <lineage>
        <taxon>Bacteria</taxon>
        <taxon>Bacillati</taxon>
        <taxon>Cyanobacteriota</taxon>
        <taxon>Cyanophyceae</taxon>
        <taxon>Oscillatoriophycideae</taxon>
        <taxon>Chroococcales</taxon>
        <taxon>Aphanothecaceae</taxon>
        <taxon>Rippkaea</taxon>
        <taxon>Rippkaea orientalis</taxon>
    </lineage>
</organism>
<dbReference type="InterPro" id="IPR050297">
    <property type="entry name" value="LipidA_mod_glycosyltrf_83"/>
</dbReference>